<dbReference type="Pfam" id="PF03478">
    <property type="entry name" value="Beta-prop_KIB1-4"/>
    <property type="match status" value="1"/>
</dbReference>
<feature type="domain" description="KIB1-4 beta-propeller" evidence="1">
    <location>
        <begin position="41"/>
        <end position="346"/>
    </location>
</feature>
<accession>A0A5N6QFC1</accession>
<dbReference type="InterPro" id="IPR050942">
    <property type="entry name" value="F-box_BR-signaling"/>
</dbReference>
<reference evidence="2 3" key="1">
    <citation type="submission" date="2019-06" db="EMBL/GenBank/DDBJ databases">
        <title>A chromosomal-level reference genome of Carpinus fangiana (Coryloideae, Betulaceae).</title>
        <authorList>
            <person name="Yang X."/>
            <person name="Wang Z."/>
            <person name="Zhang L."/>
            <person name="Hao G."/>
            <person name="Liu J."/>
            <person name="Yang Y."/>
        </authorList>
    </citation>
    <scope>NUCLEOTIDE SEQUENCE [LARGE SCALE GENOMIC DNA]</scope>
    <source>
        <strain evidence="2">Cfa_2016G</strain>
        <tissue evidence="2">Leaf</tissue>
    </source>
</reference>
<dbReference type="PANTHER" id="PTHR44259:SF113">
    <property type="entry name" value="OS06G0659700 PROTEIN"/>
    <property type="match status" value="1"/>
</dbReference>
<evidence type="ECO:0000313" key="2">
    <source>
        <dbReference type="EMBL" id="KAE7997349.1"/>
    </source>
</evidence>
<name>A0A5N6QFC1_9ROSI</name>
<evidence type="ECO:0000313" key="3">
    <source>
        <dbReference type="Proteomes" id="UP000327013"/>
    </source>
</evidence>
<keyword evidence="3" id="KW-1185">Reference proteome</keyword>
<protein>
    <recommendedName>
        <fullName evidence="1">KIB1-4 beta-propeller domain-containing protein</fullName>
    </recommendedName>
</protein>
<proteinExistence type="predicted"/>
<dbReference type="PANTHER" id="PTHR44259">
    <property type="entry name" value="OS07G0183000 PROTEIN-RELATED"/>
    <property type="match status" value="1"/>
</dbReference>
<sequence length="375" mass="42267">MAMTDAFPQIVSSLPFTPQHQAAWLMLPGDEEEDATHSRCFLNLAEKKLYKIKNVFEPFLDAWCVGSSHGWLILLDEKANPHLFNPFSNARIQLPSFPAQLKPAVPEAYFIECWRKLFIAKAVLLLVDDNKSAVVVVIYGTAPSKLAFCIDVDNTWADLGGGEDYSDIISYSNQLYALTDSGSVEVWDFRSNPPTKIMNFRPSGRSTVNVDMENFPRDKFSTQFYLVESSGDLLFVNRVFCNFVNSEGVAIDEAGLLHTEDTHPLVCPYRTKQFLVYKLDSIRNTWEKVESLPDRAMFLGGNHSLSLSTSDLHEGCESNTIYFTDDNWDQMNEDYLYGGHDLGQFNLASGNLQTGAQCCSLCSDRMDPPPFWIIP</sequence>
<dbReference type="AlphaFoldDB" id="A0A5N6QFC1"/>
<dbReference type="OrthoDB" id="642536at2759"/>
<gene>
    <name evidence="2" type="ORF">FH972_001991</name>
</gene>
<evidence type="ECO:0000259" key="1">
    <source>
        <dbReference type="Pfam" id="PF03478"/>
    </source>
</evidence>
<dbReference type="InterPro" id="IPR005174">
    <property type="entry name" value="KIB1-4_b-propeller"/>
</dbReference>
<organism evidence="2 3">
    <name type="scientific">Carpinus fangiana</name>
    <dbReference type="NCBI Taxonomy" id="176857"/>
    <lineage>
        <taxon>Eukaryota</taxon>
        <taxon>Viridiplantae</taxon>
        <taxon>Streptophyta</taxon>
        <taxon>Embryophyta</taxon>
        <taxon>Tracheophyta</taxon>
        <taxon>Spermatophyta</taxon>
        <taxon>Magnoliopsida</taxon>
        <taxon>eudicotyledons</taxon>
        <taxon>Gunneridae</taxon>
        <taxon>Pentapetalae</taxon>
        <taxon>rosids</taxon>
        <taxon>fabids</taxon>
        <taxon>Fagales</taxon>
        <taxon>Betulaceae</taxon>
        <taxon>Carpinus</taxon>
    </lineage>
</organism>
<dbReference type="EMBL" id="CM017321">
    <property type="protein sequence ID" value="KAE7997349.1"/>
    <property type="molecule type" value="Genomic_DNA"/>
</dbReference>
<dbReference type="Proteomes" id="UP000327013">
    <property type="component" value="Chromosome 1"/>
</dbReference>